<dbReference type="GO" id="GO:0005524">
    <property type="term" value="F:ATP binding"/>
    <property type="evidence" value="ECO:0007669"/>
    <property type="project" value="UniProtKB-KW"/>
</dbReference>
<comment type="similarity">
    <text evidence="1 5">Belongs to the GDA1/CD39 NTPase family.</text>
</comment>
<reference evidence="7" key="1">
    <citation type="journal article" date="2018" name="Nat. Microbiol.">
        <title>Leveraging single-cell genomics to expand the fungal tree of life.</title>
        <authorList>
            <person name="Ahrendt S.R."/>
            <person name="Quandt C.A."/>
            <person name="Ciobanu D."/>
            <person name="Clum A."/>
            <person name="Salamov A."/>
            <person name="Andreopoulos B."/>
            <person name="Cheng J.F."/>
            <person name="Woyke T."/>
            <person name="Pelin A."/>
            <person name="Henrissat B."/>
            <person name="Reynolds N.K."/>
            <person name="Benny G.L."/>
            <person name="Smith M.E."/>
            <person name="James T.Y."/>
            <person name="Grigoriev I.V."/>
        </authorList>
    </citation>
    <scope>NUCLEOTIDE SEQUENCE [LARGE SCALE GENOMIC DNA]</scope>
    <source>
        <strain evidence="7">RSA 1356</strain>
    </source>
</reference>
<dbReference type="AlphaFoldDB" id="A0A4V1IW36"/>
<dbReference type="STRING" id="78915.A0A4V1IW36"/>
<dbReference type="GO" id="GO:0016020">
    <property type="term" value="C:membrane"/>
    <property type="evidence" value="ECO:0007669"/>
    <property type="project" value="TreeGrafter"/>
</dbReference>
<dbReference type="GO" id="GO:0005794">
    <property type="term" value="C:Golgi apparatus"/>
    <property type="evidence" value="ECO:0007669"/>
    <property type="project" value="TreeGrafter"/>
</dbReference>
<dbReference type="OrthoDB" id="6372431at2759"/>
<dbReference type="PANTHER" id="PTHR11782">
    <property type="entry name" value="ADENOSINE/GUANOSINE DIPHOSPHATASE"/>
    <property type="match status" value="1"/>
</dbReference>
<evidence type="ECO:0000256" key="1">
    <source>
        <dbReference type="ARBA" id="ARBA00009283"/>
    </source>
</evidence>
<organism evidence="6 7">
    <name type="scientific">Thamnocephalis sphaerospora</name>
    <dbReference type="NCBI Taxonomy" id="78915"/>
    <lineage>
        <taxon>Eukaryota</taxon>
        <taxon>Fungi</taxon>
        <taxon>Fungi incertae sedis</taxon>
        <taxon>Zoopagomycota</taxon>
        <taxon>Zoopagomycotina</taxon>
        <taxon>Zoopagomycetes</taxon>
        <taxon>Zoopagales</taxon>
        <taxon>Sigmoideomycetaceae</taxon>
        <taxon>Thamnocephalis</taxon>
    </lineage>
</organism>
<accession>A0A4V1IW36</accession>
<dbReference type="Gene3D" id="3.30.420.40">
    <property type="match status" value="1"/>
</dbReference>
<dbReference type="PANTHER" id="PTHR11782:SF121">
    <property type="entry name" value="NUCLEOSIDE-DIPHOSPHATASE MIG-23"/>
    <property type="match status" value="1"/>
</dbReference>
<feature type="non-terminal residue" evidence="6">
    <location>
        <position position="477"/>
    </location>
</feature>
<evidence type="ECO:0000256" key="3">
    <source>
        <dbReference type="PIRSR" id="PIRSR600407-1"/>
    </source>
</evidence>
<dbReference type="GO" id="GO:0045134">
    <property type="term" value="F:UDP phosphatase activity"/>
    <property type="evidence" value="ECO:0007669"/>
    <property type="project" value="TreeGrafter"/>
</dbReference>
<dbReference type="GO" id="GO:0046036">
    <property type="term" value="P:CTP metabolic process"/>
    <property type="evidence" value="ECO:0007669"/>
    <property type="project" value="TreeGrafter"/>
</dbReference>
<keyword evidence="2 5" id="KW-0378">Hydrolase</keyword>
<proteinExistence type="inferred from homology"/>
<evidence type="ECO:0000313" key="7">
    <source>
        <dbReference type="Proteomes" id="UP000271241"/>
    </source>
</evidence>
<feature type="active site" description="Proton acceptor" evidence="3">
    <location>
        <position position="163"/>
    </location>
</feature>
<feature type="binding site" evidence="4">
    <location>
        <begin position="216"/>
        <end position="220"/>
    </location>
    <ligand>
        <name>ATP</name>
        <dbReference type="ChEBI" id="CHEBI:30616"/>
    </ligand>
</feature>
<dbReference type="GO" id="GO:0006256">
    <property type="term" value="P:UDP catabolic process"/>
    <property type="evidence" value="ECO:0007669"/>
    <property type="project" value="TreeGrafter"/>
</dbReference>
<keyword evidence="4" id="KW-0067">ATP-binding</keyword>
<evidence type="ECO:0000256" key="4">
    <source>
        <dbReference type="PIRSR" id="PIRSR600407-2"/>
    </source>
</evidence>
<protein>
    <submittedName>
        <fullName evidence="6">Nucleoside phosphatase GDA1/CD39</fullName>
    </submittedName>
</protein>
<keyword evidence="4" id="KW-0547">Nucleotide-binding</keyword>
<evidence type="ECO:0000313" key="6">
    <source>
        <dbReference type="EMBL" id="RKP06189.1"/>
    </source>
</evidence>
<dbReference type="InterPro" id="IPR000407">
    <property type="entry name" value="GDA1_CD39_NTPase"/>
</dbReference>
<evidence type="ECO:0000256" key="2">
    <source>
        <dbReference type="ARBA" id="ARBA00022801"/>
    </source>
</evidence>
<dbReference type="Proteomes" id="UP000271241">
    <property type="component" value="Unassembled WGS sequence"/>
</dbReference>
<dbReference type="Gene3D" id="3.30.420.150">
    <property type="entry name" value="Exopolyphosphatase. Domain 2"/>
    <property type="match status" value="1"/>
</dbReference>
<keyword evidence="7" id="KW-1185">Reference proteome</keyword>
<sequence length="477" mass="52804">MSANVASERLDEALPTGTRDYAIVIDAGSSGSRVHVYSWRKPNMQLKRLQPAEWVRLPVVELGNANSLVWQLKAEPGLSTFADKPHTVDEHLRPLMEFAQSIVPAKERSNTPVYLFATAGVRLVPDGLRQRLLDAACRYIRNHHPFRVDDCAQQIRAITGEVEGVYGWVAANYLLGGFDKSLGKTIDNGDDDGYGWSDAPQSLARRGTFGFMDMGGASTQLVFEPDTQVAEEHRHDITEVRLRRLDGSVARHDVFVVTFLGFGTNQARARHIARLQGQLARSNGTASAERIIHDPCLPVGLEETLEGGRFVGTGSLAECREHTHPLLNKTVACPEAPCLFNGVHTPEIDYGRHRFVGVSDWWYSTHDILGQGGAYNSRDYRRAAEQFCQRDWDVILAEHRAGRLAPTVEEIRLRQQCFKAAWLMTVLHDGFGVPHDSAPSDASSHTNAPLQPAVFQSLDNANGIPFTWTLGAALMHA</sequence>
<dbReference type="PROSITE" id="PS01238">
    <property type="entry name" value="GDA1_CD39_NTPASE"/>
    <property type="match status" value="1"/>
</dbReference>
<dbReference type="GO" id="GO:0004382">
    <property type="term" value="F:GDP phosphatase activity"/>
    <property type="evidence" value="ECO:0007669"/>
    <property type="project" value="TreeGrafter"/>
</dbReference>
<dbReference type="EMBL" id="KZ992935">
    <property type="protein sequence ID" value="RKP06189.1"/>
    <property type="molecule type" value="Genomic_DNA"/>
</dbReference>
<gene>
    <name evidence="6" type="ORF">THASP1DRAFT_18792</name>
</gene>
<evidence type="ECO:0000256" key="5">
    <source>
        <dbReference type="RuleBase" id="RU003833"/>
    </source>
</evidence>
<dbReference type="CDD" id="cd24039">
    <property type="entry name" value="ASKHA_NBD_YND1-like"/>
    <property type="match status" value="1"/>
</dbReference>
<name>A0A4V1IW36_9FUNG</name>
<dbReference type="Pfam" id="PF01150">
    <property type="entry name" value="GDA1_CD39"/>
    <property type="match status" value="1"/>
</dbReference>
<dbReference type="GO" id="GO:0017111">
    <property type="term" value="F:ribonucleoside triphosphate phosphatase activity"/>
    <property type="evidence" value="ECO:0007669"/>
    <property type="project" value="TreeGrafter"/>
</dbReference>